<comment type="caution">
    <text evidence="3">The sequence shown here is derived from an EMBL/GenBank/DDBJ whole genome shotgun (WGS) entry which is preliminary data.</text>
</comment>
<feature type="domain" description="YprB ribonuclease H-like" evidence="2">
    <location>
        <begin position="132"/>
        <end position="301"/>
    </location>
</feature>
<evidence type="ECO:0000256" key="1">
    <source>
        <dbReference type="SAM" id="MobiDB-lite"/>
    </source>
</evidence>
<proteinExistence type="predicted"/>
<dbReference type="PANTHER" id="PTHR38462">
    <property type="entry name" value="EXONUCLEASE-LIKE PROTEIN"/>
    <property type="match status" value="1"/>
</dbReference>
<dbReference type="InterPro" id="IPR036397">
    <property type="entry name" value="RNaseH_sf"/>
</dbReference>
<evidence type="ECO:0000259" key="2">
    <source>
        <dbReference type="Pfam" id="PF13482"/>
    </source>
</evidence>
<evidence type="ECO:0000313" key="4">
    <source>
        <dbReference type="Proteomes" id="UP000790580"/>
    </source>
</evidence>
<dbReference type="InterPro" id="IPR038720">
    <property type="entry name" value="YprB_RNase_H-like_dom"/>
</dbReference>
<keyword evidence="4" id="KW-1185">Reference proteome</keyword>
<gene>
    <name evidence="3" type="ORF">KS407_08145</name>
</gene>
<organism evidence="3 4">
    <name type="scientific">Evansella alkalicola</name>
    <dbReference type="NCBI Taxonomy" id="745819"/>
    <lineage>
        <taxon>Bacteria</taxon>
        <taxon>Bacillati</taxon>
        <taxon>Bacillota</taxon>
        <taxon>Bacilli</taxon>
        <taxon>Bacillales</taxon>
        <taxon>Bacillaceae</taxon>
        <taxon>Evansella</taxon>
    </lineage>
</organism>
<dbReference type="SUPFAM" id="SSF53098">
    <property type="entry name" value="Ribonuclease H-like"/>
    <property type="match status" value="1"/>
</dbReference>
<dbReference type="Gene3D" id="3.30.420.10">
    <property type="entry name" value="Ribonuclease H-like superfamily/Ribonuclease H"/>
    <property type="match status" value="1"/>
</dbReference>
<feature type="compositionally biased region" description="Basic and acidic residues" evidence="1">
    <location>
        <begin position="14"/>
        <end position="23"/>
    </location>
</feature>
<dbReference type="Pfam" id="PF13482">
    <property type="entry name" value="RNase_H_2"/>
    <property type="match status" value="1"/>
</dbReference>
<evidence type="ECO:0000313" key="3">
    <source>
        <dbReference type="EMBL" id="MBU9721416.1"/>
    </source>
</evidence>
<dbReference type="Proteomes" id="UP000790580">
    <property type="component" value="Unassembled WGS sequence"/>
</dbReference>
<accession>A0ABS6JS77</accession>
<reference evidence="3 4" key="1">
    <citation type="submission" date="2021-06" db="EMBL/GenBank/DDBJ databases">
        <title>Bacillus sp. RD4P76, an endophyte from a halophyte.</title>
        <authorList>
            <person name="Sun J.-Q."/>
        </authorList>
    </citation>
    <scope>NUCLEOTIDE SEQUENCE [LARGE SCALE GENOMIC DNA]</scope>
    <source>
        <strain evidence="3 4">JCM 17098</strain>
    </source>
</reference>
<protein>
    <submittedName>
        <fullName evidence="3">Ribonuclease H-like domain-containing protein</fullName>
    </submittedName>
</protein>
<dbReference type="EMBL" id="JAHQCR010000034">
    <property type="protein sequence ID" value="MBU9721416.1"/>
    <property type="molecule type" value="Genomic_DNA"/>
</dbReference>
<sequence length="445" mass="51455">MNLKSKLQRMKGHMNLEKENKDSVHVKQIQAEMKSQKEQIDVKQNKGIDLDESMSKTEHELDNDLIVKWKKLEFFPYHFEGQVAYQRRKLYAFSSTGLMNVRESLEEISQRWECSNITHPLSNKDVPLSRMLFFDTETTGLSTGAGNTIFLIGYARVLDNGIEVVQHLLGDPASEAAFMHGFLMDFREDDYLVSYNGKAFDWPQVKSRHAFVRNLVPRLPAFGHIDLLHAARRLWKHELPSCRLSIVEQEKLGIKRVNDTPGSMAPLLYYDYLHDKDPKHLEGIIEHNDQDVRSLIDLYIAISNRLFHKSNDEMTANEHIQIGRWFEQTGSLDLAKLHYEKGTMFDRNGSSEAFFRLGVLLKKLGNVMEAKDSFLSCMKMSAIPHVQSLIELAKIEEHHDKDVNRAYFYAKEAHAALKRGTRLTGPNQRTIADIEKRMIRLKQKI</sequence>
<dbReference type="RefSeq" id="WP_088075433.1">
    <property type="nucleotide sequence ID" value="NZ_JAHQCR010000034.1"/>
</dbReference>
<feature type="compositionally biased region" description="Basic residues" evidence="1">
    <location>
        <begin position="1"/>
        <end position="12"/>
    </location>
</feature>
<dbReference type="InterPro" id="IPR011990">
    <property type="entry name" value="TPR-like_helical_dom_sf"/>
</dbReference>
<dbReference type="SUPFAM" id="SSF48452">
    <property type="entry name" value="TPR-like"/>
    <property type="match status" value="1"/>
</dbReference>
<dbReference type="PANTHER" id="PTHR38462:SF1">
    <property type="entry name" value="YPRB RIBONUCLEASE H-LIKE DOMAIN-CONTAINING PROTEIN"/>
    <property type="match status" value="1"/>
</dbReference>
<name>A0ABS6JS77_9BACI</name>
<feature type="region of interest" description="Disordered" evidence="1">
    <location>
        <begin position="1"/>
        <end position="23"/>
    </location>
</feature>
<dbReference type="InterPro" id="IPR012337">
    <property type="entry name" value="RNaseH-like_sf"/>
</dbReference>